<dbReference type="Pfam" id="PF01784">
    <property type="entry name" value="DUF34_NIF3"/>
    <property type="match status" value="1"/>
</dbReference>
<sequence length="364" mass="40276">MKISQVIDTLNQWAPPAYQESYDNSRLIVGDPNTELTGVLISLDCIETVVEEAIRKGCNLIVSHHPIVFKGLKSFTGKDYVERTVIKAIKHDIALFSIHTNLDNIPSGVNRKIADTIGLTDCKILAPKNQTLIKLTTYIPSDDTDAVLEAVHAAGAGQIGNYEHCSFSVEGTGSYRATEGATPHLGTVGEKHQEKENRVEVILPSHRQNKVIQALKKAHPYEEVAYDLITLENTNHEVGAGMIGYLVKPMPTLDFLQHLKDQFNLSVIKHTTIHTDTIQKVALCGGAGSFLLNTAKASGSDIFITGDFKYHEFFDAENSIIIADIGHYESEVFTKELIYDHLTEKIPNIAVNFSEENTNPVNYF</sequence>
<dbReference type="GO" id="GO:0046872">
    <property type="term" value="F:metal ion binding"/>
    <property type="evidence" value="ECO:0007669"/>
    <property type="project" value="UniProtKB-UniRule"/>
</dbReference>
<evidence type="ECO:0000313" key="7">
    <source>
        <dbReference type="EMBL" id="SHJ60648.1"/>
    </source>
</evidence>
<keyword evidence="4 5" id="KW-0479">Metal-binding</keyword>
<evidence type="ECO:0000256" key="3">
    <source>
        <dbReference type="ARBA" id="ARBA00022112"/>
    </source>
</evidence>
<comment type="subunit">
    <text evidence="2">Homohexamer.</text>
</comment>
<dbReference type="InterPro" id="IPR002678">
    <property type="entry name" value="DUF34/NIF3"/>
</dbReference>
<dbReference type="RefSeq" id="WP_073119351.1">
    <property type="nucleotide sequence ID" value="NZ_FRAA01000001.1"/>
</dbReference>
<name>A0A1M6KNR2_REIAG</name>
<dbReference type="NCBIfam" id="TIGR00486">
    <property type="entry name" value="YbgI_SA1388"/>
    <property type="match status" value="1"/>
</dbReference>
<dbReference type="InterPro" id="IPR015867">
    <property type="entry name" value="N-reg_PII/ATP_PRibTrfase_C"/>
</dbReference>
<reference evidence="8" key="1">
    <citation type="submission" date="2016-11" db="EMBL/GenBank/DDBJ databases">
        <authorList>
            <person name="Varghese N."/>
            <person name="Submissions S."/>
        </authorList>
    </citation>
    <scope>NUCLEOTIDE SEQUENCE [LARGE SCALE GENOMIC DNA]</scope>
    <source>
        <strain evidence="8">DSM 26134</strain>
    </source>
</reference>
<dbReference type="STRING" id="156994.SAMN04488028_101651"/>
<dbReference type="PANTHER" id="PTHR13799">
    <property type="entry name" value="NGG1 INTERACTING FACTOR 3"/>
    <property type="match status" value="1"/>
</dbReference>
<dbReference type="PANTHER" id="PTHR13799:SF14">
    <property type="entry name" value="GTP CYCLOHYDROLASE 1 TYPE 2 HOMOLOG"/>
    <property type="match status" value="1"/>
</dbReference>
<dbReference type="SUPFAM" id="SSF102705">
    <property type="entry name" value="NIF3 (NGG1p interacting factor 3)-like"/>
    <property type="match status" value="1"/>
</dbReference>
<dbReference type="Proteomes" id="UP000184474">
    <property type="component" value="Unassembled WGS sequence"/>
</dbReference>
<feature type="binding site" evidence="6">
    <location>
        <position position="103"/>
    </location>
    <ligand>
        <name>a divalent metal cation</name>
        <dbReference type="ChEBI" id="CHEBI:60240"/>
        <label>1</label>
    </ligand>
</feature>
<feature type="binding site" evidence="6">
    <location>
        <position position="327"/>
    </location>
    <ligand>
        <name>a divalent metal cation</name>
        <dbReference type="ChEBI" id="CHEBI:60240"/>
        <label>1</label>
    </ligand>
</feature>
<gene>
    <name evidence="7" type="ORF">SAMN04488028_101651</name>
</gene>
<dbReference type="FunFam" id="3.30.70.120:FF:000006">
    <property type="entry name" value="GTP cyclohydrolase 1 type 2 homolog"/>
    <property type="match status" value="1"/>
</dbReference>
<feature type="binding site" evidence="6">
    <location>
        <position position="64"/>
    </location>
    <ligand>
        <name>a divalent metal cation</name>
        <dbReference type="ChEBI" id="CHEBI:60240"/>
        <label>2</label>
    </ligand>
</feature>
<feature type="binding site" evidence="6">
    <location>
        <position position="331"/>
    </location>
    <ligand>
        <name>a divalent metal cation</name>
        <dbReference type="ChEBI" id="CHEBI:60240"/>
        <label>1</label>
    </ligand>
</feature>
<dbReference type="Gene3D" id="3.40.1390.30">
    <property type="entry name" value="NIF3 (NGG1p interacting factor 3)-like"/>
    <property type="match status" value="1"/>
</dbReference>
<evidence type="ECO:0000256" key="4">
    <source>
        <dbReference type="ARBA" id="ARBA00022723"/>
    </source>
</evidence>
<feature type="binding site" evidence="6">
    <location>
        <position position="65"/>
    </location>
    <ligand>
        <name>a divalent metal cation</name>
        <dbReference type="ChEBI" id="CHEBI:60240"/>
        <label>1</label>
    </ligand>
</feature>
<dbReference type="InterPro" id="IPR017221">
    <property type="entry name" value="DUF34/NIF3_bac"/>
</dbReference>
<protein>
    <recommendedName>
        <fullName evidence="3 5">GTP cyclohydrolase 1 type 2 homolog</fullName>
    </recommendedName>
</protein>
<dbReference type="PIRSF" id="PIRSF037489">
    <property type="entry name" value="UCP037489_NIF3_YqfO"/>
    <property type="match status" value="1"/>
</dbReference>
<organism evidence="7 8">
    <name type="scientific">Reichenbachiella agariperforans</name>
    <dbReference type="NCBI Taxonomy" id="156994"/>
    <lineage>
        <taxon>Bacteria</taxon>
        <taxon>Pseudomonadati</taxon>
        <taxon>Bacteroidota</taxon>
        <taxon>Cytophagia</taxon>
        <taxon>Cytophagales</taxon>
        <taxon>Reichenbachiellaceae</taxon>
        <taxon>Reichenbachiella</taxon>
    </lineage>
</organism>
<evidence type="ECO:0000313" key="8">
    <source>
        <dbReference type="Proteomes" id="UP000184474"/>
    </source>
</evidence>
<comment type="similarity">
    <text evidence="1 5">Belongs to the GTP cyclohydrolase I type 2/NIF3 family.</text>
</comment>
<evidence type="ECO:0000256" key="2">
    <source>
        <dbReference type="ARBA" id="ARBA00011643"/>
    </source>
</evidence>
<evidence type="ECO:0000256" key="6">
    <source>
        <dbReference type="PIRSR" id="PIRSR602678-1"/>
    </source>
</evidence>
<keyword evidence="8" id="KW-1185">Reference proteome</keyword>
<dbReference type="Gene3D" id="3.30.70.120">
    <property type="match status" value="1"/>
</dbReference>
<dbReference type="AlphaFoldDB" id="A0A1M6KNR2"/>
<dbReference type="EMBL" id="FRAA01000001">
    <property type="protein sequence ID" value="SHJ60648.1"/>
    <property type="molecule type" value="Genomic_DNA"/>
</dbReference>
<evidence type="ECO:0000256" key="5">
    <source>
        <dbReference type="PIRNR" id="PIRNR037489"/>
    </source>
</evidence>
<dbReference type="InterPro" id="IPR036069">
    <property type="entry name" value="DUF34/NIF3_sf"/>
</dbReference>
<proteinExistence type="inferred from homology"/>
<evidence type="ECO:0000256" key="1">
    <source>
        <dbReference type="ARBA" id="ARBA00006964"/>
    </source>
</evidence>
<dbReference type="FunFam" id="3.40.1390.30:FF:000001">
    <property type="entry name" value="GTP cyclohydrolase 1 type 2"/>
    <property type="match status" value="1"/>
</dbReference>
<accession>A0A1M6KNR2</accession>
<dbReference type="GO" id="GO:0005737">
    <property type="term" value="C:cytoplasm"/>
    <property type="evidence" value="ECO:0007669"/>
    <property type="project" value="TreeGrafter"/>
</dbReference>